<dbReference type="AlphaFoldDB" id="A0A6G1CW15"/>
<keyword evidence="2" id="KW-1185">Reference proteome</keyword>
<gene>
    <name evidence="1" type="ORF">E2562_033270</name>
</gene>
<organism evidence="1 2">
    <name type="scientific">Oryza meyeriana var. granulata</name>
    <dbReference type="NCBI Taxonomy" id="110450"/>
    <lineage>
        <taxon>Eukaryota</taxon>
        <taxon>Viridiplantae</taxon>
        <taxon>Streptophyta</taxon>
        <taxon>Embryophyta</taxon>
        <taxon>Tracheophyta</taxon>
        <taxon>Spermatophyta</taxon>
        <taxon>Magnoliopsida</taxon>
        <taxon>Liliopsida</taxon>
        <taxon>Poales</taxon>
        <taxon>Poaceae</taxon>
        <taxon>BOP clade</taxon>
        <taxon>Oryzoideae</taxon>
        <taxon>Oryzeae</taxon>
        <taxon>Oryzinae</taxon>
        <taxon>Oryza</taxon>
        <taxon>Oryza meyeriana</taxon>
    </lineage>
</organism>
<accession>A0A6G1CW15</accession>
<name>A0A6G1CW15_9ORYZ</name>
<dbReference type="Proteomes" id="UP000479710">
    <property type="component" value="Unassembled WGS sequence"/>
</dbReference>
<proteinExistence type="predicted"/>
<protein>
    <submittedName>
        <fullName evidence="1">Uncharacterized protein</fullName>
    </submittedName>
</protein>
<evidence type="ECO:0000313" key="1">
    <source>
        <dbReference type="EMBL" id="KAF0904301.1"/>
    </source>
</evidence>
<sequence length="86" mass="9779">MAERHLADSTAQRHTIRGKFSRRLICITSRCRSPVVVERDEQHDGGWRGMAVTGGERRSQVTEYSLTVGLKPNGQEVVFNLQPERE</sequence>
<dbReference type="EMBL" id="SPHZ02000008">
    <property type="protein sequence ID" value="KAF0904301.1"/>
    <property type="molecule type" value="Genomic_DNA"/>
</dbReference>
<reference evidence="1 2" key="1">
    <citation type="submission" date="2019-11" db="EMBL/GenBank/DDBJ databases">
        <title>Whole genome sequence of Oryza granulata.</title>
        <authorList>
            <person name="Li W."/>
        </authorList>
    </citation>
    <scope>NUCLEOTIDE SEQUENCE [LARGE SCALE GENOMIC DNA]</scope>
    <source>
        <strain evidence="2">cv. Menghai</strain>
        <tissue evidence="1">Leaf</tissue>
    </source>
</reference>
<comment type="caution">
    <text evidence="1">The sequence shown here is derived from an EMBL/GenBank/DDBJ whole genome shotgun (WGS) entry which is preliminary data.</text>
</comment>
<evidence type="ECO:0000313" key="2">
    <source>
        <dbReference type="Proteomes" id="UP000479710"/>
    </source>
</evidence>